<protein>
    <submittedName>
        <fullName evidence="1">Uncharacterized protein</fullName>
    </submittedName>
</protein>
<dbReference type="STRING" id="1038014.SAMN04487910_1652"/>
<accession>A0A1H7MA43</accession>
<dbReference type="EMBL" id="FOAB01000003">
    <property type="protein sequence ID" value="SEL08034.1"/>
    <property type="molecule type" value="Genomic_DNA"/>
</dbReference>
<organism evidence="1 2">
    <name type="scientific">Aquimarina amphilecti</name>
    <dbReference type="NCBI Taxonomy" id="1038014"/>
    <lineage>
        <taxon>Bacteria</taxon>
        <taxon>Pseudomonadati</taxon>
        <taxon>Bacteroidota</taxon>
        <taxon>Flavobacteriia</taxon>
        <taxon>Flavobacteriales</taxon>
        <taxon>Flavobacteriaceae</taxon>
        <taxon>Aquimarina</taxon>
    </lineage>
</organism>
<evidence type="ECO:0000313" key="2">
    <source>
        <dbReference type="Proteomes" id="UP000198521"/>
    </source>
</evidence>
<name>A0A1H7MA43_AQUAM</name>
<dbReference type="PROSITE" id="PS51257">
    <property type="entry name" value="PROKAR_LIPOPROTEIN"/>
    <property type="match status" value="1"/>
</dbReference>
<sequence>MLFIRQIITLMIIVYISISLTSCRSKKSAYELSNSEYSRISNRNSSINIIGTYVSKDTLISIDENYKDEITTDLIKFNKNNTVQLSRSHSNYESSEKITNDNLTDWLDSKAEFYYIANKSRVTIKRYEGSVRNTPFWALGGPPVRPYKASVEFKIKGDTLIKKKRKLVRVDHKTYKMFKSMYILNKDLNKNHKSIKTDYKKVSY</sequence>
<gene>
    <name evidence="1" type="ORF">SAMN04487910_1652</name>
</gene>
<reference evidence="1 2" key="1">
    <citation type="submission" date="2016-10" db="EMBL/GenBank/DDBJ databases">
        <authorList>
            <person name="de Groot N.N."/>
        </authorList>
    </citation>
    <scope>NUCLEOTIDE SEQUENCE [LARGE SCALE GENOMIC DNA]</scope>
    <source>
        <strain evidence="1 2">DSM 25232</strain>
    </source>
</reference>
<dbReference type="Proteomes" id="UP000198521">
    <property type="component" value="Unassembled WGS sequence"/>
</dbReference>
<keyword evidence="2" id="KW-1185">Reference proteome</keyword>
<evidence type="ECO:0000313" key="1">
    <source>
        <dbReference type="EMBL" id="SEL08034.1"/>
    </source>
</evidence>
<dbReference type="AlphaFoldDB" id="A0A1H7MA43"/>
<proteinExistence type="predicted"/>